<dbReference type="Pfam" id="PF00232">
    <property type="entry name" value="Glyco_hydro_1"/>
    <property type="match status" value="1"/>
</dbReference>
<dbReference type="InterPro" id="IPR001087">
    <property type="entry name" value="GDSL"/>
</dbReference>
<dbReference type="Gene3D" id="3.40.50.1110">
    <property type="entry name" value="SGNH hydrolase"/>
    <property type="match status" value="1"/>
</dbReference>
<dbReference type="GO" id="GO:0005576">
    <property type="term" value="C:extracellular region"/>
    <property type="evidence" value="ECO:0007669"/>
    <property type="project" value="UniProtKB-SubCell"/>
</dbReference>
<evidence type="ECO:0000256" key="7">
    <source>
        <dbReference type="ARBA" id="ARBA00022963"/>
    </source>
</evidence>
<accession>A0A6A2WVL4</accession>
<keyword evidence="9" id="KW-0175">Coiled coil</keyword>
<evidence type="ECO:0000256" key="3">
    <source>
        <dbReference type="ARBA" id="ARBA00010838"/>
    </source>
</evidence>
<dbReference type="GO" id="GO:0016788">
    <property type="term" value="F:hydrolase activity, acting on ester bonds"/>
    <property type="evidence" value="ECO:0007669"/>
    <property type="project" value="InterPro"/>
</dbReference>
<dbReference type="InterPro" id="IPR001360">
    <property type="entry name" value="Glyco_hydro_1"/>
</dbReference>
<comment type="caution">
    <text evidence="10">The sequence shown here is derived from an EMBL/GenBank/DDBJ whole genome shotgun (WGS) entry which is preliminary data.</text>
</comment>
<evidence type="ECO:0000256" key="8">
    <source>
        <dbReference type="ARBA" id="ARBA00023098"/>
    </source>
</evidence>
<dbReference type="PANTHER" id="PTHR45650:SF32">
    <property type="entry name" value="GDSL-LIKE LIPASE_ACYLHYDROLASE"/>
    <property type="match status" value="1"/>
</dbReference>
<dbReference type="GO" id="GO:0016042">
    <property type="term" value="P:lipid catabolic process"/>
    <property type="evidence" value="ECO:0007669"/>
    <property type="project" value="UniProtKB-KW"/>
</dbReference>
<dbReference type="EMBL" id="VEPZ02001607">
    <property type="protein sequence ID" value="KAE8665712.1"/>
    <property type="molecule type" value="Genomic_DNA"/>
</dbReference>
<sequence length="554" mass="60327">MSRRMVGTMLVAVVVAGKGGDNGLRVKHWVTINEPLIMAKMGYALGIGPPGRCSDRNFCPNGNAATEPYIVSHNLLLAVHATAASLYKQNYQATQGGQIGISLVAQYVEPYPNTSLDMEAAMRAMDFELGWYREPLVRGEYSESMRILENTLGNALAKQPEKVWGKGREIAENLQRKEGIKSDTEDMETTLAYLRVLAFCLAAAISVSGGVAAAGAPLFPAMFVIGDSLVDNGNNNGLRSLAKSNYPPYGIDFHGGPTGRFCNGKTIIDFLGDLLGLPLLPAFTETFGGEVDIETGVNYASAAAGILEESGLNLGDRFSLTQQVENFKSTLDQLQNQMDQEMLNQHLRKSLLVTNIGSNDYINNYLMPSIYSSSSTYTPEAFANLLINKYAGQITELYKTGLRKFLLAGIGPLGCIPNQLAKGFAPPGKCITAVNDVVQVFNRRLKTLVDQLNANYTNNAIFVYGNTYGAFTDILSNPKTCGFQVMDRGCCGIGKNKGEITCLPFSIPCSNRDEYVFWDAYHPTQAFNQIIAQKAYSGPQSACYPINVKQMAQR</sequence>
<dbReference type="Pfam" id="PF00657">
    <property type="entry name" value="Lipase_GDSL"/>
    <property type="match status" value="1"/>
</dbReference>
<dbReference type="InterPro" id="IPR017853">
    <property type="entry name" value="GH"/>
</dbReference>
<dbReference type="Proteomes" id="UP000436088">
    <property type="component" value="Unassembled WGS sequence"/>
</dbReference>
<proteinExistence type="inferred from homology"/>
<comment type="similarity">
    <text evidence="2">Belongs to the 'GDSL' lipolytic enzyme family.</text>
</comment>
<comment type="subcellular location">
    <subcellularLocation>
        <location evidence="1">Secreted</location>
    </subcellularLocation>
</comment>
<evidence type="ECO:0000256" key="4">
    <source>
        <dbReference type="ARBA" id="ARBA00022525"/>
    </source>
</evidence>
<keyword evidence="6" id="KW-0378">Hydrolase</keyword>
<comment type="similarity">
    <text evidence="3">Belongs to the glycosyl hydrolase 1 family.</text>
</comment>
<dbReference type="InterPro" id="IPR036514">
    <property type="entry name" value="SGNH_hydro_sf"/>
</dbReference>
<evidence type="ECO:0000256" key="9">
    <source>
        <dbReference type="SAM" id="Coils"/>
    </source>
</evidence>
<evidence type="ECO:0000313" key="10">
    <source>
        <dbReference type="EMBL" id="KAE8665712.1"/>
    </source>
</evidence>
<dbReference type="GO" id="GO:0005975">
    <property type="term" value="P:carbohydrate metabolic process"/>
    <property type="evidence" value="ECO:0007669"/>
    <property type="project" value="InterPro"/>
</dbReference>
<keyword evidence="5" id="KW-0732">Signal</keyword>
<dbReference type="PANTHER" id="PTHR45650">
    <property type="entry name" value="GDSL-LIKE LIPASE/ACYLHYDROLASE-RELATED"/>
    <property type="match status" value="1"/>
</dbReference>
<dbReference type="Gene3D" id="3.20.20.80">
    <property type="entry name" value="Glycosidases"/>
    <property type="match status" value="1"/>
</dbReference>
<protein>
    <submittedName>
        <fullName evidence="10">GDSL esterase/lipase</fullName>
    </submittedName>
</protein>
<feature type="coiled-coil region" evidence="9">
    <location>
        <begin position="317"/>
        <end position="344"/>
    </location>
</feature>
<dbReference type="InterPro" id="IPR035669">
    <property type="entry name" value="SGNH_plant_lipase-like"/>
</dbReference>
<evidence type="ECO:0000256" key="6">
    <source>
        <dbReference type="ARBA" id="ARBA00022801"/>
    </source>
</evidence>
<reference evidence="10" key="1">
    <citation type="submission" date="2019-09" db="EMBL/GenBank/DDBJ databases">
        <title>Draft genome information of white flower Hibiscus syriacus.</title>
        <authorList>
            <person name="Kim Y.-M."/>
        </authorList>
    </citation>
    <scope>NUCLEOTIDE SEQUENCE [LARGE SCALE GENOMIC DNA]</scope>
    <source>
        <strain evidence="10">YM2019G1</strain>
    </source>
</reference>
<keyword evidence="4" id="KW-0964">Secreted</keyword>
<dbReference type="AlphaFoldDB" id="A0A6A2WVL4"/>
<dbReference type="SUPFAM" id="SSF51445">
    <property type="entry name" value="(Trans)glycosidases"/>
    <property type="match status" value="1"/>
</dbReference>
<name>A0A6A2WVL4_HIBSY</name>
<keyword evidence="7" id="KW-0442">Lipid degradation</keyword>
<dbReference type="SUPFAM" id="SSF52266">
    <property type="entry name" value="SGNH hydrolase"/>
    <property type="match status" value="1"/>
</dbReference>
<gene>
    <name evidence="10" type="ORF">F3Y22_tig00112530pilonHSYRG00166</name>
</gene>
<dbReference type="GO" id="GO:0004553">
    <property type="term" value="F:hydrolase activity, hydrolyzing O-glycosyl compounds"/>
    <property type="evidence" value="ECO:0007669"/>
    <property type="project" value="InterPro"/>
</dbReference>
<evidence type="ECO:0000256" key="1">
    <source>
        <dbReference type="ARBA" id="ARBA00004613"/>
    </source>
</evidence>
<dbReference type="InterPro" id="IPR051238">
    <property type="entry name" value="GDSL_esterase/lipase"/>
</dbReference>
<dbReference type="CDD" id="cd01837">
    <property type="entry name" value="SGNH_plant_lipase_like"/>
    <property type="match status" value="1"/>
</dbReference>
<keyword evidence="11" id="KW-1185">Reference proteome</keyword>
<evidence type="ECO:0000256" key="5">
    <source>
        <dbReference type="ARBA" id="ARBA00022729"/>
    </source>
</evidence>
<organism evidence="10 11">
    <name type="scientific">Hibiscus syriacus</name>
    <name type="common">Rose of Sharon</name>
    <dbReference type="NCBI Taxonomy" id="106335"/>
    <lineage>
        <taxon>Eukaryota</taxon>
        <taxon>Viridiplantae</taxon>
        <taxon>Streptophyta</taxon>
        <taxon>Embryophyta</taxon>
        <taxon>Tracheophyta</taxon>
        <taxon>Spermatophyta</taxon>
        <taxon>Magnoliopsida</taxon>
        <taxon>eudicotyledons</taxon>
        <taxon>Gunneridae</taxon>
        <taxon>Pentapetalae</taxon>
        <taxon>rosids</taxon>
        <taxon>malvids</taxon>
        <taxon>Malvales</taxon>
        <taxon>Malvaceae</taxon>
        <taxon>Malvoideae</taxon>
        <taxon>Hibiscus</taxon>
    </lineage>
</organism>
<keyword evidence="8" id="KW-0443">Lipid metabolism</keyword>
<evidence type="ECO:0000256" key="2">
    <source>
        <dbReference type="ARBA" id="ARBA00008668"/>
    </source>
</evidence>
<evidence type="ECO:0000313" key="11">
    <source>
        <dbReference type="Proteomes" id="UP000436088"/>
    </source>
</evidence>